<evidence type="ECO:0000256" key="1">
    <source>
        <dbReference type="SAM" id="MobiDB-lite"/>
    </source>
</evidence>
<evidence type="ECO:0000313" key="3">
    <source>
        <dbReference type="Proteomes" id="UP001530315"/>
    </source>
</evidence>
<feature type="compositionally biased region" description="Basic and acidic residues" evidence="1">
    <location>
        <begin position="288"/>
        <end position="302"/>
    </location>
</feature>
<dbReference type="Pfam" id="PF21547">
    <property type="entry name" value="TTI1"/>
    <property type="match status" value="1"/>
</dbReference>
<protein>
    <recommendedName>
        <fullName evidence="4">HEAT repeat-containing protein 1</fullName>
    </recommendedName>
</protein>
<feature type="compositionally biased region" description="Acidic residues" evidence="1">
    <location>
        <begin position="115"/>
        <end position="134"/>
    </location>
</feature>
<accession>A0ABD3PDA7</accession>
<organism evidence="2 3">
    <name type="scientific">Stephanodiscus triporus</name>
    <dbReference type="NCBI Taxonomy" id="2934178"/>
    <lineage>
        <taxon>Eukaryota</taxon>
        <taxon>Sar</taxon>
        <taxon>Stramenopiles</taxon>
        <taxon>Ochrophyta</taxon>
        <taxon>Bacillariophyta</taxon>
        <taxon>Coscinodiscophyceae</taxon>
        <taxon>Thalassiosirophycidae</taxon>
        <taxon>Stephanodiscales</taxon>
        <taxon>Stephanodiscaceae</taxon>
        <taxon>Stephanodiscus</taxon>
    </lineage>
</organism>
<proteinExistence type="predicted"/>
<feature type="region of interest" description="Disordered" evidence="1">
    <location>
        <begin position="113"/>
        <end position="139"/>
    </location>
</feature>
<dbReference type="InterPro" id="IPR049362">
    <property type="entry name" value="TTI1_rpt"/>
</dbReference>
<comment type="caution">
    <text evidence="2">The sequence shown here is derived from an EMBL/GenBank/DDBJ whole genome shotgun (WGS) entry which is preliminary data.</text>
</comment>
<keyword evidence="3" id="KW-1185">Reference proteome</keyword>
<gene>
    <name evidence="2" type="ORF">ACHAW5_004545</name>
</gene>
<reference evidence="2 3" key="1">
    <citation type="submission" date="2024-10" db="EMBL/GenBank/DDBJ databases">
        <title>Updated reference genomes for cyclostephanoid diatoms.</title>
        <authorList>
            <person name="Roberts W.R."/>
            <person name="Alverson A.J."/>
        </authorList>
    </citation>
    <scope>NUCLEOTIDE SEQUENCE [LARGE SCALE GENOMIC DNA]</scope>
    <source>
        <strain evidence="2 3">AJA276-08</strain>
    </source>
</reference>
<dbReference type="EMBL" id="JALLAZ020000875">
    <property type="protein sequence ID" value="KAL3785717.1"/>
    <property type="molecule type" value="Genomic_DNA"/>
</dbReference>
<dbReference type="PANTHER" id="PTHR18460">
    <property type="entry name" value="TEL2 INTERACTING PROTEIN 1 TTI1 FAMILY MEMBER"/>
    <property type="match status" value="1"/>
</dbReference>
<feature type="region of interest" description="Disordered" evidence="1">
    <location>
        <begin position="287"/>
        <end position="306"/>
    </location>
</feature>
<dbReference type="InterPro" id="IPR052587">
    <property type="entry name" value="TELO2-interacting_protein_1"/>
</dbReference>
<sequence>MQRQRRRRDWSSTTATDEALLALEAIVDPIVRRLVLLRTVFEEEDEDEEEDDGVDDALDVHDGPKAAVIPRRRTTTRTEEQAVTTMARLGEMRRLLALLRAALEDVARVVVADGGSEEEEEEEEGEEEGEEGEGGEVGGRDDAAREAIVRRACGAASVLCDIMQCGGRLRRATRGRRRTSTSSSTGEDCAIAVLSCLQSFFVTIRSDNDVKSIHDGDGGSDGRSLMQRQRRNGSLGYCSENGNDEKHESSMKTMLSQVIAREVSSAMGGALVARLVEGCLSLLSPPRSRRDEGEAGMNERSKAVGGKGDNSALQLEVLRTLCSLLNGLSSANLWRSMLPGCFAGLYRFALSRLQYSPSGASSSYNRATAASIRALALLLERTLGTDEPRRPTTVSDDVAASLMAVIAAQRRLPSSKSRLPNTNDAALFANDPLSTAPDEEEGITIRELKTEVNNRLIGPILVLLSMLPNAAAANGHHHRSSIELRKSGLCLCQTILTTNVRYFWTESNQRTLERKTLEYCFLTLGDGNDVEDAALTRCASKVMISYKSYYLCGDGMVTSRWRTHLSSIIVPTILELMEALPAFAMNGREIHVRHHLRLIDGYLMLSFRGNDNYDDFDLRKMKGAKSDIGPALSCVEAVDTVKRTFSDIDSITCSPIIEIMDTPSSSLDISKNCCRFLHLRDESSIAAARHTAQLFARVLGIKRCAFVIDACFADMFESCSRSLFTSSNHHLFISEGLDLRLDWSGQCVFATELLTGIIRNGPNEQMSESSLHIFSSLASSVFPVIISDSLWTLPTVFDMRHVDAKGGDEKTGTQHCRQIQAGADPSVTIMNSNAILISVLMGFIRQFTRALGDRMRLHLPTVLFPILERASPIGNHPSVQIASIFLLQEITLAIGLEGISSLIASNFDYLVDVVSLRLRTYARDQISMERSIVGVVDVILRSAVHGGSTSTGMKESSNGTVMQYCTGHVSLVGHMLNCLLNHLDRQSRITSLSIVDIARVFRSMSTFMDSSVVKHISNLSVSAAETIEDEDDWLQRIDFQLNVDLAGCVDDNDSIDVSDQPEINDNNESLDDALPVNNLLSRNDEGGLDFTHEIGSIKIILSRCCYLLCYADIQIQVLCCETILSGFHSLGRVGSFRRKSHGESASNPIFPAIAEFWPSVVARLRSASMSLLALNKISRSELSIGHIMAADQEEGPSRAQVEVLISKLLLIVSELSMSSDGFFVDRFENDAYPVISMLMSELLSTNIDSIGRLEQPSSFAAQKHYLFLSIIDCLKCAYESGCRHGLSGLISSIGAMLFPLLAVGGPICDGAMATLKAMLAVDCDALWRGLQVLSRRPFPCNPIPFSPSASSPTSLSFSKTVTAVISSRKGYGDIVLAKKACELLEFLKELPEQQI</sequence>
<dbReference type="PANTHER" id="PTHR18460:SF3">
    <property type="entry name" value="TELO2-INTERACTING PROTEIN 1 HOMOLOG"/>
    <property type="match status" value="1"/>
</dbReference>
<dbReference type="Proteomes" id="UP001530315">
    <property type="component" value="Unassembled WGS sequence"/>
</dbReference>
<evidence type="ECO:0000313" key="2">
    <source>
        <dbReference type="EMBL" id="KAL3785717.1"/>
    </source>
</evidence>
<evidence type="ECO:0008006" key="4">
    <source>
        <dbReference type="Google" id="ProtNLM"/>
    </source>
</evidence>
<name>A0ABD3PDA7_9STRA</name>